<feature type="transmembrane region" description="Helical" evidence="11">
    <location>
        <begin position="155"/>
        <end position="181"/>
    </location>
</feature>
<evidence type="ECO:0000256" key="11">
    <source>
        <dbReference type="RuleBase" id="RU363058"/>
    </source>
</evidence>
<feature type="transmembrane region" description="Helical" evidence="11">
    <location>
        <begin position="233"/>
        <end position="253"/>
    </location>
</feature>
<keyword evidence="4" id="KW-1003">Cell membrane</keyword>
<evidence type="ECO:0000256" key="1">
    <source>
        <dbReference type="ARBA" id="ARBA00004651"/>
    </source>
</evidence>
<evidence type="ECO:0000313" key="13">
    <source>
        <dbReference type="Proteomes" id="UP001497533"/>
    </source>
</evidence>
<evidence type="ECO:0000256" key="8">
    <source>
        <dbReference type="ARBA" id="ARBA00022989"/>
    </source>
</evidence>
<evidence type="ECO:0000256" key="9">
    <source>
        <dbReference type="ARBA" id="ARBA00023136"/>
    </source>
</evidence>
<keyword evidence="3 11" id="KW-0813">Transport</keyword>
<proteinExistence type="inferred from homology"/>
<feature type="transmembrane region" description="Helical" evidence="11">
    <location>
        <begin position="122"/>
        <end position="143"/>
    </location>
</feature>
<evidence type="ECO:0000256" key="2">
    <source>
        <dbReference type="ARBA" id="ARBA00005342"/>
    </source>
</evidence>
<keyword evidence="6 11" id="KW-0812">Transmembrane</keyword>
<keyword evidence="13" id="KW-1185">Reference proteome</keyword>
<evidence type="ECO:0000256" key="5">
    <source>
        <dbReference type="ARBA" id="ARBA00022592"/>
    </source>
</evidence>
<evidence type="ECO:0000256" key="7">
    <source>
        <dbReference type="ARBA" id="ARBA00022847"/>
    </source>
</evidence>
<feature type="transmembrane region" description="Helical" evidence="11">
    <location>
        <begin position="208"/>
        <end position="227"/>
    </location>
</feature>
<dbReference type="Proteomes" id="UP001497533">
    <property type="component" value="Chromosome"/>
</dbReference>
<comment type="similarity">
    <text evidence="2">Belongs to the inorganic phosphate transporter (PiT) (TC 2.A.20) family. Pit subfamily.</text>
</comment>
<dbReference type="PANTHER" id="PTHR11101:SF65">
    <property type="entry name" value="LOW-AFFINITY INORGANIC PHOSPHATE TRANSPORTER PITA-RELATED"/>
    <property type="match status" value="1"/>
</dbReference>
<accession>A0ABM9NP97</accession>
<feature type="transmembrane region" description="Helical" evidence="11">
    <location>
        <begin position="337"/>
        <end position="355"/>
    </location>
</feature>
<protein>
    <recommendedName>
        <fullName evidence="11">Phosphate transporter</fullName>
    </recommendedName>
</protein>
<dbReference type="EMBL" id="OZ034688">
    <property type="protein sequence ID" value="CAL1329307.1"/>
    <property type="molecule type" value="Genomic_DNA"/>
</dbReference>
<dbReference type="RefSeq" id="WP_341764776.1">
    <property type="nucleotide sequence ID" value="NZ_OZ034688.1"/>
</dbReference>
<evidence type="ECO:0000256" key="10">
    <source>
        <dbReference type="ARBA" id="ARBA00047348"/>
    </source>
</evidence>
<dbReference type="Pfam" id="PF01384">
    <property type="entry name" value="PHO4"/>
    <property type="match status" value="1"/>
</dbReference>
<sequence length="496" mass="55268">MFHFFINLEFHTCLLIILVLLFVLFYEAINGFHDTANAVAIIIYTKAMSARLAVIMSGIFNFFGVLLGGLSVAYAIVHLLPTNFLFNVTPFYGIIMLFSLLLSAIVWNLATWYLGIPASSSHTLIGATIGVCITNSIVTKVSIVNALNIPKMINILISLIISPIIGFIISSFIIFIFRFYYEKIKKYHTNYLKVNKDKKKYDKHKPTFWIRIALIFSAIGVSFSHGANDGQKGIGIIMLVLICIAPSDFIININSNKNDITKTYNAIVCMQQYHLIHNLKFDSKIKKSLKDNNEIKNFIYKINDVNVAITSILNQAQSLLVNIKNYNKLTLEQKKHVRSLLICISGIANFIANLPETNDKDSNLLKKISFDLLKPIEYSPLWIIIIVALSLSFGTMFGWKRISITIGEKIGKKCITYAQGVSAQLTAGVSIGIASYTGMPVSTTQVLSSAVAGAMLADGYGLQIKTVKSVILTWLLTLPMSILLSSILYWILLLFC</sequence>
<gene>
    <name evidence="12" type="primary">pitA</name>
    <name evidence="12" type="ORF">PRHACTZTBTEA_387</name>
</gene>
<evidence type="ECO:0000313" key="12">
    <source>
        <dbReference type="EMBL" id="CAL1329307.1"/>
    </source>
</evidence>
<feature type="transmembrane region" description="Helical" evidence="11">
    <location>
        <begin position="89"/>
        <end position="110"/>
    </location>
</feature>
<feature type="transmembrane region" description="Helical" evidence="11">
    <location>
        <begin position="381"/>
        <end position="399"/>
    </location>
</feature>
<keyword evidence="5 11" id="KW-0592">Phosphate transport</keyword>
<evidence type="ECO:0000256" key="3">
    <source>
        <dbReference type="ARBA" id="ARBA00022448"/>
    </source>
</evidence>
<keyword evidence="9 11" id="KW-0472">Membrane</keyword>
<evidence type="ECO:0000256" key="6">
    <source>
        <dbReference type="ARBA" id="ARBA00022692"/>
    </source>
</evidence>
<keyword evidence="7" id="KW-0769">Symport</keyword>
<keyword evidence="8 11" id="KW-1133">Transmembrane helix</keyword>
<feature type="transmembrane region" description="Helical" evidence="11">
    <location>
        <begin position="6"/>
        <end position="29"/>
    </location>
</feature>
<evidence type="ECO:0000256" key="4">
    <source>
        <dbReference type="ARBA" id="ARBA00022475"/>
    </source>
</evidence>
<name>A0ABM9NP97_9GAMM</name>
<feature type="transmembrane region" description="Helical" evidence="11">
    <location>
        <begin position="471"/>
        <end position="492"/>
    </location>
</feature>
<dbReference type="PANTHER" id="PTHR11101">
    <property type="entry name" value="PHOSPHATE TRANSPORTER"/>
    <property type="match status" value="1"/>
</dbReference>
<feature type="transmembrane region" description="Helical" evidence="11">
    <location>
        <begin position="50"/>
        <end position="77"/>
    </location>
</feature>
<comment type="catalytic activity">
    <reaction evidence="10">
        <text>phosphate(in) + H(+)(in) = phosphate(out) + H(+)(out)</text>
        <dbReference type="Rhea" id="RHEA:29939"/>
        <dbReference type="ChEBI" id="CHEBI:15378"/>
        <dbReference type="ChEBI" id="CHEBI:43474"/>
    </reaction>
</comment>
<organism evidence="12 13">
    <name type="scientific">Candidatus Providencia siddallii</name>
    <dbReference type="NCBI Taxonomy" id="1715285"/>
    <lineage>
        <taxon>Bacteria</taxon>
        <taxon>Pseudomonadati</taxon>
        <taxon>Pseudomonadota</taxon>
        <taxon>Gammaproteobacteria</taxon>
        <taxon>Enterobacterales</taxon>
        <taxon>Morganellaceae</taxon>
        <taxon>Providencia</taxon>
    </lineage>
</organism>
<reference evidence="12" key="1">
    <citation type="submission" date="2024-04" db="EMBL/GenBank/DDBJ databases">
        <authorList>
            <person name="Manzano-Marin A."/>
            <person name="Manzano-Marin A."/>
            <person name="Alejandro Manzano Marin A."/>
        </authorList>
    </citation>
    <scope>NUCLEOTIDE SEQUENCE [LARGE SCALE GENOMIC DNA]</scope>
    <source>
        <strain evidence="12">TABTEA</strain>
    </source>
</reference>
<dbReference type="InterPro" id="IPR001204">
    <property type="entry name" value="Phos_transporter"/>
</dbReference>
<comment type="subcellular location">
    <subcellularLocation>
        <location evidence="1">Cell membrane</location>
        <topology evidence="1">Multi-pass membrane protein</topology>
    </subcellularLocation>
    <subcellularLocation>
        <location evidence="11">Membrane</location>
        <topology evidence="11">Multi-pass membrane protein</topology>
    </subcellularLocation>
</comment>